<evidence type="ECO:0000313" key="2">
    <source>
        <dbReference type="EMBL" id="SMQ46274.1"/>
    </source>
</evidence>
<reference evidence="2 3" key="1">
    <citation type="submission" date="2016-06" db="EMBL/GenBank/DDBJ databases">
        <authorList>
            <person name="Kjaerup R.B."/>
            <person name="Dalgaard T.S."/>
            <person name="Juul-Madsen H.R."/>
        </authorList>
    </citation>
    <scope>NUCLEOTIDE SEQUENCE [LARGE SCALE GENOMIC DNA]</scope>
</reference>
<organism evidence="2 3">
    <name type="scientific">Zymoseptoria tritici (strain ST99CH_3D7)</name>
    <dbReference type="NCBI Taxonomy" id="1276538"/>
    <lineage>
        <taxon>Eukaryota</taxon>
        <taxon>Fungi</taxon>
        <taxon>Dikarya</taxon>
        <taxon>Ascomycota</taxon>
        <taxon>Pezizomycotina</taxon>
        <taxon>Dothideomycetes</taxon>
        <taxon>Dothideomycetidae</taxon>
        <taxon>Mycosphaerellales</taxon>
        <taxon>Mycosphaerellaceae</taxon>
        <taxon>Zymoseptoria</taxon>
    </lineage>
</organism>
<dbReference type="AlphaFoldDB" id="A0A1X7RFT8"/>
<protein>
    <submittedName>
        <fullName evidence="2">Uncharacterized protein</fullName>
    </submittedName>
</protein>
<dbReference type="EMBL" id="LT853692">
    <property type="protein sequence ID" value="SMQ46274.1"/>
    <property type="molecule type" value="Genomic_DNA"/>
</dbReference>
<accession>A0A1X7RFT8</accession>
<sequence length="138" mass="14827">MGCCPSTPSGARDRDNEEGWHKNEADNVINNGRDVAELQGALETGPNHDRDGAELPGVSSESEMKPELDRAPATPHHHTVFELGSPDTQRDGDTLPPPYTHSPGIENGIPTGISVRSPISPVTMIDDDESIENEKPVL</sequence>
<gene>
    <name evidence="2" type="ORF">ZT3D7_G1419</name>
</gene>
<name>A0A1X7RFT8_ZYMT9</name>
<keyword evidence="3" id="KW-1185">Reference proteome</keyword>
<dbReference type="Proteomes" id="UP000215127">
    <property type="component" value="Chromosome 1"/>
</dbReference>
<proteinExistence type="predicted"/>
<evidence type="ECO:0000313" key="3">
    <source>
        <dbReference type="Proteomes" id="UP000215127"/>
    </source>
</evidence>
<feature type="region of interest" description="Disordered" evidence="1">
    <location>
        <begin position="1"/>
        <end position="138"/>
    </location>
</feature>
<feature type="compositionally biased region" description="Basic and acidic residues" evidence="1">
    <location>
        <begin position="11"/>
        <end position="25"/>
    </location>
</feature>
<evidence type="ECO:0000256" key="1">
    <source>
        <dbReference type="SAM" id="MobiDB-lite"/>
    </source>
</evidence>